<accession>A0A1S1MTS2</accession>
<proteinExistence type="predicted"/>
<dbReference type="EMBL" id="MKJU01000030">
    <property type="protein sequence ID" value="OHU88846.1"/>
    <property type="molecule type" value="Genomic_DNA"/>
</dbReference>
<dbReference type="AlphaFoldDB" id="A0A1S1MTS2"/>
<sequence>MIKPMADGVVEFDFDHTATFIDAMNSGLKHLSSRVFTCRAMARSGVHFHLYARRKSPFRDAETILICREVSEFALTGHNNFDYSWSDQELAVIDALKAQGHSLLPMFIVGRRGPSMAFFLEENELRHGAVCAQEVLCRMMSDHDAARALASTLVY</sequence>
<evidence type="ECO:0000313" key="2">
    <source>
        <dbReference type="Proteomes" id="UP000179786"/>
    </source>
</evidence>
<keyword evidence="2" id="KW-1185">Reference proteome</keyword>
<gene>
    <name evidence="1" type="ORF">BET10_18680</name>
</gene>
<protein>
    <submittedName>
        <fullName evidence="1">Uncharacterized protein</fullName>
    </submittedName>
</protein>
<organism evidence="1 2">
    <name type="scientific">Pseudoalteromonas amylolytica</name>
    <dbReference type="NCBI Taxonomy" id="1859457"/>
    <lineage>
        <taxon>Bacteria</taxon>
        <taxon>Pseudomonadati</taxon>
        <taxon>Pseudomonadota</taxon>
        <taxon>Gammaproteobacteria</taxon>
        <taxon>Alteromonadales</taxon>
        <taxon>Pseudoalteromonadaceae</taxon>
        <taxon>Pseudoalteromonas</taxon>
    </lineage>
</organism>
<reference evidence="1 2" key="1">
    <citation type="submission" date="2016-09" db="EMBL/GenBank/DDBJ databases">
        <title>Pseudoalteromonas amylolytica sp. nov., isolated from the surface seawater.</title>
        <authorList>
            <person name="Wu Y.-H."/>
            <person name="Cheng H."/>
            <person name="Jin X.-B."/>
            <person name="Wang C.-S."/>
            <person name="Xu X.-W."/>
        </authorList>
    </citation>
    <scope>NUCLEOTIDE SEQUENCE [LARGE SCALE GENOMIC DNA]</scope>
    <source>
        <strain evidence="1 2">JW1</strain>
    </source>
</reference>
<name>A0A1S1MTS2_9GAMM</name>
<evidence type="ECO:0000313" key="1">
    <source>
        <dbReference type="EMBL" id="OHU88846.1"/>
    </source>
</evidence>
<dbReference type="Proteomes" id="UP000179786">
    <property type="component" value="Unassembled WGS sequence"/>
</dbReference>
<comment type="caution">
    <text evidence="1">The sequence shown here is derived from an EMBL/GenBank/DDBJ whole genome shotgun (WGS) entry which is preliminary data.</text>
</comment>